<evidence type="ECO:0000313" key="1">
    <source>
        <dbReference type="EMBL" id="CAA9570241.1"/>
    </source>
</evidence>
<organism evidence="1">
    <name type="scientific">uncultured Thermomicrobiales bacterium</name>
    <dbReference type="NCBI Taxonomy" id="1645740"/>
    <lineage>
        <taxon>Bacteria</taxon>
        <taxon>Pseudomonadati</taxon>
        <taxon>Thermomicrobiota</taxon>
        <taxon>Thermomicrobia</taxon>
        <taxon>Thermomicrobiales</taxon>
        <taxon>environmental samples</taxon>
    </lineage>
</organism>
<dbReference type="AlphaFoldDB" id="A0A6J4V6B0"/>
<protein>
    <submittedName>
        <fullName evidence="1">Uncharacterized protein</fullName>
    </submittedName>
</protein>
<proteinExistence type="predicted"/>
<sequence>MRCGRHDAATDVSVPNGGGNGFIVTGTVVSFRLADGPPDFAVQTFIVFLPGALPADARRAHILGQLRILVGGRFGVDPNRVDAALA</sequence>
<name>A0A6J4V6B0_9BACT</name>
<accession>A0A6J4V6B0</accession>
<reference evidence="1" key="1">
    <citation type="submission" date="2020-02" db="EMBL/GenBank/DDBJ databases">
        <authorList>
            <person name="Meier V. D."/>
        </authorList>
    </citation>
    <scope>NUCLEOTIDE SEQUENCE</scope>
    <source>
        <strain evidence="1">AVDCRST_MAG59</strain>
    </source>
</reference>
<gene>
    <name evidence="1" type="ORF">AVDCRST_MAG59-3440</name>
</gene>
<dbReference type="EMBL" id="CADCWF010000250">
    <property type="protein sequence ID" value="CAA9570241.1"/>
    <property type="molecule type" value="Genomic_DNA"/>
</dbReference>